<accession>A0A7Y0L647</accession>
<proteinExistence type="predicted"/>
<feature type="transmembrane region" description="Helical" evidence="7">
    <location>
        <begin position="263"/>
        <end position="284"/>
    </location>
</feature>
<keyword evidence="9" id="KW-1185">Reference proteome</keyword>
<feature type="transmembrane region" description="Helical" evidence="7">
    <location>
        <begin position="140"/>
        <end position="161"/>
    </location>
</feature>
<keyword evidence="3" id="KW-1003">Cell membrane</keyword>
<evidence type="ECO:0000256" key="7">
    <source>
        <dbReference type="SAM" id="Phobius"/>
    </source>
</evidence>
<dbReference type="PANTHER" id="PTHR43266">
    <property type="entry name" value="MACROLIDE-EFFLUX PROTEIN"/>
    <property type="match status" value="1"/>
</dbReference>
<feature type="transmembrane region" description="Helical" evidence="7">
    <location>
        <begin position="42"/>
        <end position="67"/>
    </location>
</feature>
<dbReference type="InterPro" id="IPR011701">
    <property type="entry name" value="MFS"/>
</dbReference>
<keyword evidence="2" id="KW-0813">Transport</keyword>
<feature type="transmembrane region" description="Helical" evidence="7">
    <location>
        <begin position="224"/>
        <end position="251"/>
    </location>
</feature>
<comment type="subcellular location">
    <subcellularLocation>
        <location evidence="1">Cell membrane</location>
        <topology evidence="1">Multi-pass membrane protein</topology>
    </subcellularLocation>
</comment>
<sequence length="421" mass="43953">MHRVSGLRSVWLLAIGGGISGLGDTMFYTALSFTVLATTHSLLGLSTILVAQALPRVVLGSLAGVLVDRWDRRLITMMSDLARALVVAAVLLVNIAHQVVMVDAIVMVEAAFSQIFGPAQASLLPELVGNPDHLQRANSWMQTGSLAGTVLGPVAGTFLLVKLGIHATVLPDVISYLVSAGLMGMVLRAGGRPAEAEASGATPAMRHLWHQWNEGMMYILRARWLWAMLAALMLVLLADGALSPGMVAFVYRVLRRNAVDYGLLQSVAAVASIAGGLGVAALGPRVTPERLLVGALGIVGLAYGALFLWGAGLGALVILYGLASLFNAPWITSLSTIMQRRVPTNLQGRIFGSLGSLQSLAVLAGIAVMGLVSPRVGVRPSLVATASLIVLAAAVAAYAVGVPAYRAKRPDEHADATMSPP</sequence>
<dbReference type="EMBL" id="JABBVZ010000051">
    <property type="protein sequence ID" value="NMP23441.1"/>
    <property type="molecule type" value="Genomic_DNA"/>
</dbReference>
<feature type="transmembrane region" description="Helical" evidence="7">
    <location>
        <begin position="350"/>
        <end position="372"/>
    </location>
</feature>
<reference evidence="8 9" key="1">
    <citation type="submission" date="2020-04" db="EMBL/GenBank/DDBJ databases">
        <authorList>
            <person name="Zhang R."/>
            <person name="Schippers A."/>
        </authorList>
    </citation>
    <scope>NUCLEOTIDE SEQUENCE [LARGE SCALE GENOMIC DNA]</scope>
    <source>
        <strain evidence="8 9">DSM 109850</strain>
    </source>
</reference>
<evidence type="ECO:0000313" key="9">
    <source>
        <dbReference type="Proteomes" id="UP000533476"/>
    </source>
</evidence>
<evidence type="ECO:0000313" key="8">
    <source>
        <dbReference type="EMBL" id="NMP23441.1"/>
    </source>
</evidence>
<name>A0A7Y0L647_9FIRM</name>
<dbReference type="AlphaFoldDB" id="A0A7Y0L647"/>
<evidence type="ECO:0000256" key="5">
    <source>
        <dbReference type="ARBA" id="ARBA00022989"/>
    </source>
</evidence>
<dbReference type="Pfam" id="PF07690">
    <property type="entry name" value="MFS_1"/>
    <property type="match status" value="1"/>
</dbReference>
<dbReference type="InterPro" id="IPR036259">
    <property type="entry name" value="MFS_trans_sf"/>
</dbReference>
<feature type="transmembrane region" description="Helical" evidence="7">
    <location>
        <begin position="378"/>
        <end position="400"/>
    </location>
</feature>
<dbReference type="PANTHER" id="PTHR43266:SF2">
    <property type="entry name" value="MAJOR FACILITATOR SUPERFAMILY (MFS) PROFILE DOMAIN-CONTAINING PROTEIN"/>
    <property type="match status" value="1"/>
</dbReference>
<evidence type="ECO:0000256" key="4">
    <source>
        <dbReference type="ARBA" id="ARBA00022692"/>
    </source>
</evidence>
<evidence type="ECO:0000256" key="1">
    <source>
        <dbReference type="ARBA" id="ARBA00004651"/>
    </source>
</evidence>
<feature type="transmembrane region" description="Helical" evidence="7">
    <location>
        <begin position="291"/>
        <end position="311"/>
    </location>
</feature>
<dbReference type="SUPFAM" id="SSF103473">
    <property type="entry name" value="MFS general substrate transporter"/>
    <property type="match status" value="1"/>
</dbReference>
<dbReference type="Gene3D" id="1.20.1250.20">
    <property type="entry name" value="MFS general substrate transporter like domains"/>
    <property type="match status" value="1"/>
</dbReference>
<evidence type="ECO:0000256" key="6">
    <source>
        <dbReference type="ARBA" id="ARBA00023136"/>
    </source>
</evidence>
<keyword evidence="4 7" id="KW-0812">Transmembrane</keyword>
<comment type="caution">
    <text evidence="8">The sequence shown here is derived from an EMBL/GenBank/DDBJ whole genome shotgun (WGS) entry which is preliminary data.</text>
</comment>
<evidence type="ECO:0000256" key="2">
    <source>
        <dbReference type="ARBA" id="ARBA00022448"/>
    </source>
</evidence>
<organism evidence="8 9">
    <name type="scientific">Sulfobacillus harzensis</name>
    <dbReference type="NCBI Taxonomy" id="2729629"/>
    <lineage>
        <taxon>Bacteria</taxon>
        <taxon>Bacillati</taxon>
        <taxon>Bacillota</taxon>
        <taxon>Clostridia</taxon>
        <taxon>Eubacteriales</taxon>
        <taxon>Clostridiales Family XVII. Incertae Sedis</taxon>
        <taxon>Sulfobacillus</taxon>
    </lineage>
</organism>
<keyword evidence="5 7" id="KW-1133">Transmembrane helix</keyword>
<dbReference type="GO" id="GO:0022857">
    <property type="term" value="F:transmembrane transporter activity"/>
    <property type="evidence" value="ECO:0007669"/>
    <property type="project" value="InterPro"/>
</dbReference>
<feature type="transmembrane region" description="Helical" evidence="7">
    <location>
        <begin position="12"/>
        <end position="36"/>
    </location>
</feature>
<dbReference type="GO" id="GO:0005886">
    <property type="term" value="C:plasma membrane"/>
    <property type="evidence" value="ECO:0007669"/>
    <property type="project" value="UniProtKB-SubCell"/>
</dbReference>
<dbReference type="Proteomes" id="UP000533476">
    <property type="component" value="Unassembled WGS sequence"/>
</dbReference>
<keyword evidence="6 7" id="KW-0472">Membrane</keyword>
<dbReference type="CDD" id="cd06173">
    <property type="entry name" value="MFS_MefA_like"/>
    <property type="match status" value="1"/>
</dbReference>
<dbReference type="RefSeq" id="WP_169100720.1">
    <property type="nucleotide sequence ID" value="NZ_JABBVZ010000051.1"/>
</dbReference>
<gene>
    <name evidence="8" type="ORF">HIJ39_13930</name>
</gene>
<evidence type="ECO:0000256" key="3">
    <source>
        <dbReference type="ARBA" id="ARBA00022475"/>
    </source>
</evidence>
<feature type="transmembrane region" description="Helical" evidence="7">
    <location>
        <begin position="317"/>
        <end position="338"/>
    </location>
</feature>
<protein>
    <submittedName>
        <fullName evidence="8">MFS transporter</fullName>
    </submittedName>
</protein>